<dbReference type="Gene3D" id="2.60.120.200">
    <property type="match status" value="1"/>
</dbReference>
<dbReference type="EMBL" id="PYMA01000005">
    <property type="protein sequence ID" value="PSW19894.1"/>
    <property type="molecule type" value="Genomic_DNA"/>
</dbReference>
<reference evidence="1 2" key="1">
    <citation type="submission" date="2018-01" db="EMBL/GenBank/DDBJ databases">
        <title>Whole genome sequencing of Histamine producing bacteria.</title>
        <authorList>
            <person name="Butler K."/>
        </authorList>
    </citation>
    <scope>NUCLEOTIDE SEQUENCE [LARGE SCALE GENOMIC DNA]</scope>
    <source>
        <strain evidence="1 2">DSM 100436</strain>
    </source>
</reference>
<dbReference type="SUPFAM" id="SSF49899">
    <property type="entry name" value="Concanavalin A-like lectins/glucanases"/>
    <property type="match status" value="1"/>
</dbReference>
<proteinExistence type="predicted"/>
<dbReference type="AlphaFoldDB" id="A0A2T3NUD7"/>
<gene>
    <name evidence="1" type="ORF">C9I98_10555</name>
</gene>
<dbReference type="PANTHER" id="PTHR35332">
    <property type="entry name" value="REGULATION OF ENOLASE PROTEIN 1"/>
    <property type="match status" value="1"/>
</dbReference>
<dbReference type="RefSeq" id="WP_036826193.1">
    <property type="nucleotide sequence ID" value="NZ_JGVO01000722.1"/>
</dbReference>
<sequence length="211" mass="24467">MSINFCDARWLYEPKQHVVNQDKVTITTEPFTDFWQRSFFGLSNDNAPALLIENSDNVTFTLKVGMDYRKQFDQCGLLVYINNDNWFKASIEYETDTISRLGTVVTNFGYSDWASVDICPTEVVWYRLSRRGPDFLIEYSLDGESFMQMRIFHMHKLGQTTVEMGNAYNPLPTKQSIRFGVYASSPLLSSFEAVFSEFKFESCRWGAYDEA</sequence>
<protein>
    <submittedName>
        <fullName evidence="1">DUF1349 domain-containing protein</fullName>
    </submittedName>
</protein>
<dbReference type="Pfam" id="PF07081">
    <property type="entry name" value="DUF1349"/>
    <property type="match status" value="1"/>
</dbReference>
<dbReference type="PIRSF" id="PIRSF022704">
    <property type="entry name" value="UCP022704"/>
    <property type="match status" value="1"/>
</dbReference>
<keyword evidence="2" id="KW-1185">Reference proteome</keyword>
<dbReference type="InterPro" id="IPR009784">
    <property type="entry name" value="DUF1349"/>
</dbReference>
<dbReference type="InterPro" id="IPR013320">
    <property type="entry name" value="ConA-like_dom_sf"/>
</dbReference>
<dbReference type="InterPro" id="IPR015987">
    <property type="entry name" value="UCP022704"/>
</dbReference>
<name>A0A2T3NUD7_9GAMM</name>
<dbReference type="OrthoDB" id="9814707at2"/>
<dbReference type="Proteomes" id="UP000241771">
    <property type="component" value="Unassembled WGS sequence"/>
</dbReference>
<accession>A0A2T3NUD7</accession>
<evidence type="ECO:0000313" key="1">
    <source>
        <dbReference type="EMBL" id="PSW19894.1"/>
    </source>
</evidence>
<comment type="caution">
    <text evidence="1">The sequence shown here is derived from an EMBL/GenBank/DDBJ whole genome shotgun (WGS) entry which is preliminary data.</text>
</comment>
<evidence type="ECO:0000313" key="2">
    <source>
        <dbReference type="Proteomes" id="UP000241771"/>
    </source>
</evidence>
<organism evidence="1 2">
    <name type="scientific">Photobacterium sanctipauli</name>
    <dbReference type="NCBI Taxonomy" id="1342794"/>
    <lineage>
        <taxon>Bacteria</taxon>
        <taxon>Pseudomonadati</taxon>
        <taxon>Pseudomonadota</taxon>
        <taxon>Gammaproteobacteria</taxon>
        <taxon>Vibrionales</taxon>
        <taxon>Vibrionaceae</taxon>
        <taxon>Photobacterium</taxon>
    </lineage>
</organism>
<dbReference type="PANTHER" id="PTHR35332:SF2">
    <property type="entry name" value="REGULATION OF ENOLASE PROTEIN 1"/>
    <property type="match status" value="1"/>
</dbReference>